<evidence type="ECO:0000313" key="10">
    <source>
        <dbReference type="Proteomes" id="UP000466517"/>
    </source>
</evidence>
<evidence type="ECO:0000256" key="2">
    <source>
        <dbReference type="ARBA" id="ARBA00006162"/>
    </source>
</evidence>
<proteinExistence type="inferred from homology"/>
<dbReference type="GO" id="GO:0005886">
    <property type="term" value="C:plasma membrane"/>
    <property type="evidence" value="ECO:0007669"/>
    <property type="project" value="UniProtKB-SubCell"/>
</dbReference>
<feature type="transmembrane region" description="Helical" evidence="7">
    <location>
        <begin position="197"/>
        <end position="216"/>
    </location>
</feature>
<dbReference type="RefSeq" id="WP_163743039.1">
    <property type="nucleotide sequence ID" value="NZ_AP022610.1"/>
</dbReference>
<dbReference type="NCBIfam" id="TIGR03920">
    <property type="entry name" value="T7SS_EccD"/>
    <property type="match status" value="1"/>
</dbReference>
<evidence type="ECO:0000256" key="1">
    <source>
        <dbReference type="ARBA" id="ARBA00004651"/>
    </source>
</evidence>
<comment type="similarity">
    <text evidence="2">Belongs to the EccD/Snm4 family.</text>
</comment>
<accession>A0A7I7XP85</accession>
<feature type="transmembrane region" description="Helical" evidence="7">
    <location>
        <begin position="361"/>
        <end position="380"/>
    </location>
</feature>
<feature type="transmembrane region" description="Helical" evidence="7">
    <location>
        <begin position="252"/>
        <end position="269"/>
    </location>
</feature>
<evidence type="ECO:0000256" key="7">
    <source>
        <dbReference type="SAM" id="Phobius"/>
    </source>
</evidence>
<keyword evidence="4 7" id="KW-0812">Transmembrane</keyword>
<dbReference type="InterPro" id="IPR044049">
    <property type="entry name" value="EccD_transm"/>
</dbReference>
<comment type="subcellular location">
    <subcellularLocation>
        <location evidence="1">Cell membrane</location>
        <topology evidence="1">Multi-pass membrane protein</topology>
    </subcellularLocation>
</comment>
<organism evidence="9 10">
    <name type="scientific">Mycolicibacterium madagascariense</name>
    <dbReference type="NCBI Taxonomy" id="212765"/>
    <lineage>
        <taxon>Bacteria</taxon>
        <taxon>Bacillati</taxon>
        <taxon>Actinomycetota</taxon>
        <taxon>Actinomycetes</taxon>
        <taxon>Mycobacteriales</taxon>
        <taxon>Mycobacteriaceae</taxon>
        <taxon>Mycolicibacterium</taxon>
    </lineage>
</organism>
<evidence type="ECO:0000259" key="8">
    <source>
        <dbReference type="Pfam" id="PF19053"/>
    </source>
</evidence>
<protein>
    <submittedName>
        <fullName evidence="9">Type VII secretion integral membrane protein EccD</fullName>
    </submittedName>
</protein>
<dbReference type="AlphaFoldDB" id="A0A7I7XP85"/>
<dbReference type="Gene3D" id="3.10.20.90">
    <property type="entry name" value="Phosphatidylinositol 3-kinase Catalytic Subunit, Chain A, domain 1"/>
    <property type="match status" value="1"/>
</dbReference>
<dbReference type="Pfam" id="PF08817">
    <property type="entry name" value="YukD"/>
    <property type="match status" value="1"/>
</dbReference>
<dbReference type="PIRSF" id="PIRSF017804">
    <property type="entry name" value="Secretion_EccD1"/>
    <property type="match status" value="1"/>
</dbReference>
<keyword evidence="5 7" id="KW-1133">Transmembrane helix</keyword>
<dbReference type="InterPro" id="IPR024962">
    <property type="entry name" value="YukD-like"/>
</dbReference>
<feature type="transmembrane region" description="Helical" evidence="7">
    <location>
        <begin position="386"/>
        <end position="405"/>
    </location>
</feature>
<feature type="domain" description="EccD-like transmembrane" evidence="8">
    <location>
        <begin position="146"/>
        <end position="502"/>
    </location>
</feature>
<evidence type="ECO:0000256" key="3">
    <source>
        <dbReference type="ARBA" id="ARBA00022475"/>
    </source>
</evidence>
<dbReference type="InterPro" id="IPR006707">
    <property type="entry name" value="T7SS_EccD"/>
</dbReference>
<feature type="transmembrane region" description="Helical" evidence="7">
    <location>
        <begin position="440"/>
        <end position="462"/>
    </location>
</feature>
<evidence type="ECO:0000313" key="9">
    <source>
        <dbReference type="EMBL" id="BBZ31071.1"/>
    </source>
</evidence>
<dbReference type="Pfam" id="PF19053">
    <property type="entry name" value="EccD"/>
    <property type="match status" value="1"/>
</dbReference>
<dbReference type="EMBL" id="AP022610">
    <property type="protein sequence ID" value="BBZ31071.1"/>
    <property type="molecule type" value="Genomic_DNA"/>
</dbReference>
<keyword evidence="6 7" id="KW-0472">Membrane</keyword>
<feature type="transmembrane region" description="Helical" evidence="7">
    <location>
        <begin position="138"/>
        <end position="159"/>
    </location>
</feature>
<reference evidence="9 10" key="1">
    <citation type="journal article" date="2019" name="Emerg. Microbes Infect.">
        <title>Comprehensive subspecies identification of 175 nontuberculous mycobacteria species based on 7547 genomic profiles.</title>
        <authorList>
            <person name="Matsumoto Y."/>
            <person name="Kinjo T."/>
            <person name="Motooka D."/>
            <person name="Nabeya D."/>
            <person name="Jung N."/>
            <person name="Uechi K."/>
            <person name="Horii T."/>
            <person name="Iida T."/>
            <person name="Fujita J."/>
            <person name="Nakamura S."/>
        </authorList>
    </citation>
    <scope>NUCLEOTIDE SEQUENCE [LARGE SCALE GENOMIC DNA]</scope>
    <source>
        <strain evidence="9 10">JCM 13574</strain>
    </source>
</reference>
<sequence>MTAPAAAPVTPDHPPTTRVTILVGRLMTDLVLPSAVPMEDYVAETVAVLGELLADAPADALAGFDFAAQGTWAFARPGAPPLATTTSLDDAGVVDGALLTVVPVSRTERYRPLVEDVIDAIAVLDEAPRFDRQALHDAIGTSIPVVSAVITALAVFGWGRTGHGAGWPLAVGSFGVGLLAASVLADRRHRSPRAAECLLVSAILPLSGAAALAVPLPAGEAGLGAANAAGAAVLVLLLVLVTRGGPRRRSELASFVAVTTVAATAAAVADGYGWQAWIPAGAVAFGMAVVTNAAKLTVAVARIALPPVPAPGEVIGNDELLEPVQTDGGADEETPTWQAIMASVPVSAVRLTERGHLARQLLVGFVSAGALAMAAGAVGVVTRGHFFVHGLVVAGLVTLVCGFRARLYAERWCAWALLAAAIAIPTGVVIRWCVWLPQDAWVVLGAYVALCAVAVTIVGATRGVRRVSPVSKRLLELVDGAAIAAVIPILLWIAGVYDLLRNVRF</sequence>
<feature type="transmembrane region" description="Helical" evidence="7">
    <location>
        <begin position="412"/>
        <end position="434"/>
    </location>
</feature>
<keyword evidence="3" id="KW-1003">Cell membrane</keyword>
<keyword evidence="10" id="KW-1185">Reference proteome</keyword>
<feature type="transmembrane region" description="Helical" evidence="7">
    <location>
        <begin position="275"/>
        <end position="294"/>
    </location>
</feature>
<gene>
    <name evidence="9" type="ORF">MMAD_53660</name>
</gene>
<evidence type="ECO:0000256" key="4">
    <source>
        <dbReference type="ARBA" id="ARBA00022692"/>
    </source>
</evidence>
<evidence type="ECO:0000256" key="6">
    <source>
        <dbReference type="ARBA" id="ARBA00023136"/>
    </source>
</evidence>
<feature type="transmembrane region" description="Helical" evidence="7">
    <location>
        <begin position="222"/>
        <end position="240"/>
    </location>
</feature>
<dbReference type="Proteomes" id="UP000466517">
    <property type="component" value="Chromosome"/>
</dbReference>
<feature type="transmembrane region" description="Helical" evidence="7">
    <location>
        <begin position="165"/>
        <end position="185"/>
    </location>
</feature>
<evidence type="ECO:0000256" key="5">
    <source>
        <dbReference type="ARBA" id="ARBA00022989"/>
    </source>
</evidence>
<dbReference type="KEGG" id="mmag:MMAD_53660"/>
<name>A0A7I7XP85_9MYCO</name>
<feature type="transmembrane region" description="Helical" evidence="7">
    <location>
        <begin position="474"/>
        <end position="497"/>
    </location>
</feature>